<dbReference type="Proteomes" id="UP000663873">
    <property type="component" value="Unassembled WGS sequence"/>
</dbReference>
<dbReference type="Gene3D" id="3.20.20.140">
    <property type="entry name" value="Metal-dependent hydrolases"/>
    <property type="match status" value="1"/>
</dbReference>
<evidence type="ECO:0000256" key="1">
    <source>
        <dbReference type="ARBA" id="ARBA00009275"/>
    </source>
</evidence>
<gene>
    <name evidence="2" type="ORF">UJA718_LOCUS17919</name>
</gene>
<comment type="similarity">
    <text evidence="1">Belongs to the metallo-dependent hydrolases superfamily. TatD-type hydrolase family.</text>
</comment>
<dbReference type="InterPro" id="IPR001130">
    <property type="entry name" value="TatD-like"/>
</dbReference>
<proteinExistence type="inferred from homology"/>
<accession>A0A820N6A9</accession>
<name>A0A820N6A9_9BILA</name>
<dbReference type="GO" id="GO:0016788">
    <property type="term" value="F:hydrolase activity, acting on ester bonds"/>
    <property type="evidence" value="ECO:0007669"/>
    <property type="project" value="InterPro"/>
</dbReference>
<protein>
    <submittedName>
        <fullName evidence="2">Uncharacterized protein</fullName>
    </submittedName>
</protein>
<dbReference type="InterPro" id="IPR032466">
    <property type="entry name" value="Metal_Hydrolase"/>
</dbReference>
<dbReference type="SUPFAM" id="SSF51556">
    <property type="entry name" value="Metallo-dependent hydrolases"/>
    <property type="match status" value="1"/>
</dbReference>
<dbReference type="AlphaFoldDB" id="A0A820N6A9"/>
<comment type="caution">
    <text evidence="2">The sequence shown here is derived from an EMBL/GenBank/DDBJ whole genome shotgun (WGS) entry which is preliminary data.</text>
</comment>
<reference evidence="2" key="1">
    <citation type="submission" date="2021-02" db="EMBL/GenBank/DDBJ databases">
        <authorList>
            <person name="Nowell W R."/>
        </authorList>
    </citation>
    <scope>NUCLEOTIDE SEQUENCE</scope>
</reference>
<evidence type="ECO:0000313" key="3">
    <source>
        <dbReference type="Proteomes" id="UP000663873"/>
    </source>
</evidence>
<organism evidence="2 3">
    <name type="scientific">Rotaria socialis</name>
    <dbReference type="NCBI Taxonomy" id="392032"/>
    <lineage>
        <taxon>Eukaryota</taxon>
        <taxon>Metazoa</taxon>
        <taxon>Spiralia</taxon>
        <taxon>Gnathifera</taxon>
        <taxon>Rotifera</taxon>
        <taxon>Eurotatoria</taxon>
        <taxon>Bdelloidea</taxon>
        <taxon>Philodinida</taxon>
        <taxon>Philodinidae</taxon>
        <taxon>Rotaria</taxon>
    </lineage>
</organism>
<evidence type="ECO:0000313" key="2">
    <source>
        <dbReference type="EMBL" id="CAF4383452.1"/>
    </source>
</evidence>
<dbReference type="EMBL" id="CAJOBP010002965">
    <property type="protein sequence ID" value="CAF4383452.1"/>
    <property type="molecule type" value="Genomic_DNA"/>
</dbReference>
<sequence length="306" mass="35779">MRHSRSYGFLPKICNKILVQDNRIILYLNFQDLSTYLYPRSYLQDVSLDSNGSGLQLNDSNDKLANTTSEENFDAQSREVQFGNEFDLNRENLWHGYEICCSDIFYSISYYSPENWRKYSGYLMHEIVYGCRGIHPMFSQRRNLALGLHLRTALSNKLKLLIYNPGHSSVLLRQDVFLNQLQLAKELYLPVMIISRNSFIETIDAVLEVLVFEYGTVELDMLNSKFSNIYFDCSPYHIINRELQQVIQQVDIKRIIPESSAPHLQIPERPNIWESHPIFVGRVYQLIAELFDIPLRQAPNQLLKKL</sequence>
<keyword evidence="3" id="KW-1185">Reference proteome</keyword>
<dbReference type="Pfam" id="PF01026">
    <property type="entry name" value="TatD_DNase"/>
    <property type="match status" value="1"/>
</dbReference>